<evidence type="ECO:0000313" key="9">
    <source>
        <dbReference type="Proteomes" id="UP000267029"/>
    </source>
</evidence>
<reference evidence="10" key="1">
    <citation type="submission" date="2017-02" db="UniProtKB">
        <authorList>
            <consortium name="WormBaseParasite"/>
        </authorList>
    </citation>
    <scope>IDENTIFICATION</scope>
</reference>
<reference evidence="8 9" key="2">
    <citation type="submission" date="2018-10" db="EMBL/GenBank/DDBJ databases">
        <authorList>
            <consortium name="Pathogen Informatics"/>
        </authorList>
    </citation>
    <scope>NUCLEOTIDE SEQUENCE [LARGE SCALE GENOMIC DNA]</scope>
</reference>
<dbReference type="GO" id="GO:0006369">
    <property type="term" value="P:termination of RNA polymerase II transcription"/>
    <property type="evidence" value="ECO:0007669"/>
    <property type="project" value="TreeGrafter"/>
</dbReference>
<comment type="subcellular location">
    <subcellularLocation>
        <location evidence="1 6">Nucleus</location>
    </subcellularLocation>
</comment>
<sequence>MDGQYQMPGAAVLRKPPLQQQQQQQPPQMMMQPPAASLPPESFVYEAPEGQVPSSLMATSALIEQTRIDPSIAESLAMANNFTGPSSQSRGATMQETFIQGVVSVNQVEMLTTRLRGLCREYSPFYDHEEAFSVAVVSAQTTNPIASASGTTPYVQLRVRKSLLPNARDLGIWPVLRYLGAVESDDKVQLRGNCYNAPPPALYNMHVVICRRSYLEACVNGPLVGFLKSLGFKKDFEFLAEGEVYVRGRAKVLIYAVFEVVYPPGSDIHLLAPCKGRNVAPASLMVEVSAVGSPADETLQREVVDLMELLHPLVVPGRVDHARLACR</sequence>
<feature type="region of interest" description="Disordered" evidence="7">
    <location>
        <begin position="1"/>
        <end position="36"/>
    </location>
</feature>
<dbReference type="Proteomes" id="UP000267029">
    <property type="component" value="Unassembled WGS sequence"/>
</dbReference>
<evidence type="ECO:0000256" key="3">
    <source>
        <dbReference type="ARBA" id="ARBA00023015"/>
    </source>
</evidence>
<feature type="compositionally biased region" description="Low complexity" evidence="7">
    <location>
        <begin position="16"/>
        <end position="34"/>
    </location>
</feature>
<dbReference type="GO" id="GO:0016592">
    <property type="term" value="C:mediator complex"/>
    <property type="evidence" value="ECO:0007669"/>
    <property type="project" value="InterPro"/>
</dbReference>
<keyword evidence="9" id="KW-1185">Reference proteome</keyword>
<proteinExistence type="inferred from homology"/>
<dbReference type="PANTHER" id="PTHR13321:SF2">
    <property type="entry name" value="MEDIATOR OF RNA POLYMERASE II TRANSCRIPTION SUBUNIT 18"/>
    <property type="match status" value="1"/>
</dbReference>
<comment type="similarity">
    <text evidence="2 6">Belongs to the Mediator complex subunit 18 family.</text>
</comment>
<evidence type="ECO:0000313" key="10">
    <source>
        <dbReference type="WBParaSite" id="MCOS_0000176101-mRNA-1"/>
    </source>
</evidence>
<comment type="subunit">
    <text evidence="6">Component of the Mediator complex.</text>
</comment>
<evidence type="ECO:0000256" key="1">
    <source>
        <dbReference type="ARBA" id="ARBA00004123"/>
    </source>
</evidence>
<evidence type="ECO:0000256" key="4">
    <source>
        <dbReference type="ARBA" id="ARBA00023163"/>
    </source>
</evidence>
<dbReference type="Pfam" id="PF09637">
    <property type="entry name" value="Med18"/>
    <property type="match status" value="1"/>
</dbReference>
<dbReference type="WBParaSite" id="MCOS_0000176101-mRNA-1">
    <property type="protein sequence ID" value="MCOS_0000176101-mRNA-1"/>
    <property type="gene ID" value="MCOS_0000176101"/>
</dbReference>
<evidence type="ECO:0000256" key="6">
    <source>
        <dbReference type="RuleBase" id="RU364150"/>
    </source>
</evidence>
<dbReference type="STRING" id="53468.A0A0R3U502"/>
<name>A0A0R3U502_MESCO</name>
<dbReference type="GO" id="GO:0006357">
    <property type="term" value="P:regulation of transcription by RNA polymerase II"/>
    <property type="evidence" value="ECO:0007669"/>
    <property type="project" value="InterPro"/>
</dbReference>
<dbReference type="AlphaFoldDB" id="A0A0R3U502"/>
<keyword evidence="3 6" id="KW-0805">Transcription regulation</keyword>
<gene>
    <name evidence="6" type="primary">MED18</name>
    <name evidence="8" type="ORF">MCOS_LOCUS1762</name>
</gene>
<accession>A0A0R3U502</accession>
<keyword evidence="5 6" id="KW-0539">Nucleus</keyword>
<organism evidence="10">
    <name type="scientific">Mesocestoides corti</name>
    <name type="common">Flatworm</name>
    <dbReference type="NCBI Taxonomy" id="53468"/>
    <lineage>
        <taxon>Eukaryota</taxon>
        <taxon>Metazoa</taxon>
        <taxon>Spiralia</taxon>
        <taxon>Lophotrochozoa</taxon>
        <taxon>Platyhelminthes</taxon>
        <taxon>Cestoda</taxon>
        <taxon>Eucestoda</taxon>
        <taxon>Cyclophyllidea</taxon>
        <taxon>Mesocestoididae</taxon>
        <taxon>Mesocestoides</taxon>
    </lineage>
</organism>
<dbReference type="OrthoDB" id="6237374at2759"/>
<dbReference type="GO" id="GO:0003712">
    <property type="term" value="F:transcription coregulator activity"/>
    <property type="evidence" value="ECO:0007669"/>
    <property type="project" value="InterPro"/>
</dbReference>
<evidence type="ECO:0000256" key="7">
    <source>
        <dbReference type="SAM" id="MobiDB-lite"/>
    </source>
</evidence>
<dbReference type="EMBL" id="UXSR01000242">
    <property type="protein sequence ID" value="VDD75759.1"/>
    <property type="molecule type" value="Genomic_DNA"/>
</dbReference>
<dbReference type="PANTHER" id="PTHR13321">
    <property type="entry name" value="MEDIATOR OF RNA POLYMERASE II TRANSCRIPTION, SUBUNIT 18"/>
    <property type="match status" value="1"/>
</dbReference>
<keyword evidence="6" id="KW-0010">Activator</keyword>
<evidence type="ECO:0000313" key="8">
    <source>
        <dbReference type="EMBL" id="VDD75759.1"/>
    </source>
</evidence>
<keyword evidence="4 6" id="KW-0804">Transcription</keyword>
<dbReference type="InterPro" id="IPR019095">
    <property type="entry name" value="Mediator_Med18"/>
</dbReference>
<comment type="function">
    <text evidence="6">Component of the Mediator complex, a coactivator involved in the regulated transcription of nearly all RNA polymerase II-dependent genes. Mediator functions as a bridge to convey information from gene-specific regulatory proteins to the basal RNA polymerase II transcription machinery. Mediator is recruited to promoters by direct interactions with regulatory proteins and serves as a scaffold for the assembly of a functional preinitiation complex with RNA polymerase II and the general transcription factors.</text>
</comment>
<evidence type="ECO:0000256" key="5">
    <source>
        <dbReference type="ARBA" id="ARBA00023242"/>
    </source>
</evidence>
<protein>
    <recommendedName>
        <fullName evidence="6">Mediator of RNA polymerase II transcription subunit 18</fullName>
    </recommendedName>
    <alternativeName>
        <fullName evidence="6">Mediator complex subunit 18</fullName>
    </alternativeName>
</protein>
<dbReference type="GO" id="GO:0070847">
    <property type="term" value="C:core mediator complex"/>
    <property type="evidence" value="ECO:0007669"/>
    <property type="project" value="TreeGrafter"/>
</dbReference>
<dbReference type="Gene3D" id="2.40.320.10">
    <property type="entry name" value="Hypothetical Protein Pfu-838710-001"/>
    <property type="match status" value="1"/>
</dbReference>
<evidence type="ECO:0000256" key="2">
    <source>
        <dbReference type="ARBA" id="ARBA00009814"/>
    </source>
</evidence>